<sequence length="158" mass="17574">MKMINQNAALVMNSLRQRQRISKSLFLKALIAAAFGASFTTASAAPDPYVGDYVKDCPKAQCTIEITKEKGKTYNLRFTAADTMDADKVLCRADIPMRRDRLEFTVNENYDDALSGTYKSDPLIWLLAFDDGSIHFYIENAPCGGFNMAGEYVAFGDK</sequence>
<reference evidence="2 3" key="1">
    <citation type="submission" date="2018-02" db="EMBL/GenBank/DDBJ databases">
        <title>Draft genome sequence of Ochrobactrum oryzae found in Brazil.</title>
        <authorList>
            <person name="Cerdeira L."/>
            <person name="Andrade F."/>
            <person name="Zacariotto T."/>
            <person name="Barbosa B."/>
            <person name="Santos S."/>
            <person name="Cassetari V."/>
            <person name="Lincopan N."/>
        </authorList>
    </citation>
    <scope>NUCLEOTIDE SEQUENCE [LARGE SCALE GENOMIC DNA]</scope>
    <source>
        <strain evidence="2 3">OA447</strain>
    </source>
</reference>
<comment type="caution">
    <text evidence="2">The sequence shown here is derived from an EMBL/GenBank/DDBJ whole genome shotgun (WGS) entry which is preliminary data.</text>
</comment>
<dbReference type="EMBL" id="PTRC01000031">
    <property type="protein sequence ID" value="PQA72316.1"/>
    <property type="molecule type" value="Genomic_DNA"/>
</dbReference>
<dbReference type="AlphaFoldDB" id="A0A2S7IWI2"/>
<dbReference type="Proteomes" id="UP000238493">
    <property type="component" value="Unassembled WGS sequence"/>
</dbReference>
<keyword evidence="1" id="KW-0732">Signal</keyword>
<protein>
    <submittedName>
        <fullName evidence="2">Uncharacterized protein</fullName>
    </submittedName>
</protein>
<accession>A0A2S7IWI2</accession>
<name>A0A2S7IWI2_9HYPH</name>
<proteinExistence type="predicted"/>
<feature type="signal peptide" evidence="1">
    <location>
        <begin position="1"/>
        <end position="44"/>
    </location>
</feature>
<gene>
    <name evidence="2" type="ORF">C3731_17175</name>
</gene>
<keyword evidence="3" id="KW-1185">Reference proteome</keyword>
<evidence type="ECO:0000313" key="2">
    <source>
        <dbReference type="EMBL" id="PQA72316.1"/>
    </source>
</evidence>
<organism evidence="2 3">
    <name type="scientific">Brucella oryzae</name>
    <dbReference type="NCBI Taxonomy" id="335286"/>
    <lineage>
        <taxon>Bacteria</taxon>
        <taxon>Pseudomonadati</taxon>
        <taxon>Pseudomonadota</taxon>
        <taxon>Alphaproteobacteria</taxon>
        <taxon>Hyphomicrobiales</taxon>
        <taxon>Brucellaceae</taxon>
        <taxon>Brucella/Ochrobactrum group</taxon>
        <taxon>Brucella</taxon>
    </lineage>
</organism>
<evidence type="ECO:0000313" key="3">
    <source>
        <dbReference type="Proteomes" id="UP000238493"/>
    </source>
</evidence>
<evidence type="ECO:0000256" key="1">
    <source>
        <dbReference type="SAM" id="SignalP"/>
    </source>
</evidence>
<feature type="chain" id="PRO_5015697513" evidence="1">
    <location>
        <begin position="45"/>
        <end position="158"/>
    </location>
</feature>